<comment type="caution">
    <text evidence="5">The sequence shown here is derived from an EMBL/GenBank/DDBJ whole genome shotgun (WGS) entry which is preliminary data.</text>
</comment>
<dbReference type="InterPro" id="IPR036264">
    <property type="entry name" value="Bact_exopeptidase_dim_dom"/>
</dbReference>
<dbReference type="GO" id="GO:0016813">
    <property type="term" value="F:hydrolase activity, acting on carbon-nitrogen (but not peptide) bonds, in linear amidines"/>
    <property type="evidence" value="ECO:0007669"/>
    <property type="project" value="InterPro"/>
</dbReference>
<feature type="binding site" evidence="3">
    <location>
        <position position="378"/>
    </location>
    <ligand>
        <name>Zn(2+)</name>
        <dbReference type="ChEBI" id="CHEBI:29105"/>
        <label>2</label>
    </ligand>
</feature>
<organism evidence="5 6">
    <name type="scientific">Hornefia porci</name>
    <dbReference type="NCBI Taxonomy" id="2652292"/>
    <lineage>
        <taxon>Bacteria</taxon>
        <taxon>Bacillati</taxon>
        <taxon>Bacillota</taxon>
        <taxon>Clostridia</taxon>
        <taxon>Peptostreptococcales</taxon>
        <taxon>Anaerovoracaceae</taxon>
        <taxon>Hornefia</taxon>
    </lineage>
</organism>
<dbReference type="AlphaFoldDB" id="A0A1Q9JGK3"/>
<dbReference type="Gene3D" id="3.30.70.360">
    <property type="match status" value="1"/>
</dbReference>
<dbReference type="InterPro" id="IPR010158">
    <property type="entry name" value="Amidase_Cbmase"/>
</dbReference>
<name>A0A1Q9JGK3_9FIRM</name>
<dbReference type="SUPFAM" id="SSF55031">
    <property type="entry name" value="Bacterial exopeptidase dimerisation domain"/>
    <property type="match status" value="1"/>
</dbReference>
<dbReference type="NCBIfam" id="TIGR01879">
    <property type="entry name" value="hydantase"/>
    <property type="match status" value="1"/>
</dbReference>
<dbReference type="Pfam" id="PF07687">
    <property type="entry name" value="M20_dimer"/>
    <property type="match status" value="1"/>
</dbReference>
<evidence type="ECO:0000313" key="6">
    <source>
        <dbReference type="Proteomes" id="UP000187404"/>
    </source>
</evidence>
<keyword evidence="6" id="KW-1185">Reference proteome</keyword>
<evidence type="ECO:0000256" key="1">
    <source>
        <dbReference type="ARBA" id="ARBA00006153"/>
    </source>
</evidence>
<keyword evidence="3" id="KW-0479">Metal-binding</keyword>
<evidence type="ECO:0000313" key="5">
    <source>
        <dbReference type="EMBL" id="OLR55328.1"/>
    </source>
</evidence>
<dbReference type="GO" id="GO:0046872">
    <property type="term" value="F:metal ion binding"/>
    <property type="evidence" value="ECO:0007669"/>
    <property type="project" value="UniProtKB-KW"/>
</dbReference>
<dbReference type="Proteomes" id="UP000187404">
    <property type="component" value="Unassembled WGS sequence"/>
</dbReference>
<dbReference type="Pfam" id="PF01546">
    <property type="entry name" value="Peptidase_M20"/>
    <property type="match status" value="1"/>
</dbReference>
<dbReference type="PANTHER" id="PTHR32494">
    <property type="entry name" value="ALLANTOATE DEIMINASE-RELATED"/>
    <property type="match status" value="1"/>
</dbReference>
<sequence length="407" mass="44771">MDAKISRELDWLETAIDEFAETSIRGGEYWRASYTDEDRAAVEMLTGWYTERGFKAYTDEVGNLYGRLEGKESGVILTGSHRDTVKHDGKYGGALGLLSAVAAVTGLHQELGQPVKTVEIVATVEEEGSRFISSYTGSRAIAGKLKPEHLEEEDAQGITLKQAMEDAGYYKGSLPEPRRDIERFVELSAEQGSVMEKSLKKVGLVQSIVGLEVGSITIHGEQNHAGTTPMSMRKDPVPYAAQIIASLTKWANSRNDRVVVTFGNVQVQPGKPNIIADSVTITFDIRSTNESLLSEARSILQEFRNSAGPGFSVDYKIAAYDAPADMDLDGILAMRDIAAEHNMKYMRIDSGAGHDAQIVADCFPTNMIFVSSEKGIAHSPLEYTSREDLEEGYILLREYLRTLAWGK</sequence>
<protein>
    <recommendedName>
        <fullName evidence="4">Peptidase M20 dimerisation domain-containing protein</fullName>
    </recommendedName>
</protein>
<proteinExistence type="inferred from homology"/>
<dbReference type="EMBL" id="MJIE01000001">
    <property type="protein sequence ID" value="OLR55328.1"/>
    <property type="molecule type" value="Genomic_DNA"/>
</dbReference>
<dbReference type="InterPro" id="IPR002933">
    <property type="entry name" value="Peptidase_M20"/>
</dbReference>
<dbReference type="PANTHER" id="PTHR32494:SF5">
    <property type="entry name" value="ALLANTOATE AMIDOHYDROLASE"/>
    <property type="match status" value="1"/>
</dbReference>
<feature type="domain" description="Peptidase M20 dimerisation" evidence="4">
    <location>
        <begin position="214"/>
        <end position="307"/>
    </location>
</feature>
<dbReference type="SUPFAM" id="SSF53187">
    <property type="entry name" value="Zn-dependent exopeptidases"/>
    <property type="match status" value="1"/>
</dbReference>
<keyword evidence="2" id="KW-0378">Hydrolase</keyword>
<dbReference type="InterPro" id="IPR011650">
    <property type="entry name" value="Peptidase_M20_dimer"/>
</dbReference>
<dbReference type="PIRSF" id="PIRSF001235">
    <property type="entry name" value="Amidase_carbamoylase"/>
    <property type="match status" value="1"/>
</dbReference>
<comment type="similarity">
    <text evidence="1">Belongs to the peptidase M20 family.</text>
</comment>
<dbReference type="RefSeq" id="WP_075712323.1">
    <property type="nucleotide sequence ID" value="NZ_MJIE01000001.1"/>
</dbReference>
<gene>
    <name evidence="5" type="ORF">BHK98_04155</name>
</gene>
<dbReference type="Gene3D" id="3.40.630.10">
    <property type="entry name" value="Zn peptidases"/>
    <property type="match status" value="1"/>
</dbReference>
<comment type="cofactor">
    <cofactor evidence="3">
        <name>Zn(2+)</name>
        <dbReference type="ChEBI" id="CHEBI:29105"/>
    </cofactor>
    <text evidence="3">Binds 2 Zn(2+) ions per subunit.</text>
</comment>
<dbReference type="STRING" id="1261640.BHK98_04155"/>
<evidence type="ECO:0000256" key="2">
    <source>
        <dbReference type="ARBA" id="ARBA00022801"/>
    </source>
</evidence>
<evidence type="ECO:0000259" key="4">
    <source>
        <dbReference type="Pfam" id="PF07687"/>
    </source>
</evidence>
<feature type="binding site" evidence="3">
    <location>
        <position position="127"/>
    </location>
    <ligand>
        <name>Zn(2+)</name>
        <dbReference type="ChEBI" id="CHEBI:29105"/>
        <label>2</label>
    </ligand>
</feature>
<feature type="binding site" evidence="3">
    <location>
        <position position="81"/>
    </location>
    <ligand>
        <name>Zn(2+)</name>
        <dbReference type="ChEBI" id="CHEBI:29105"/>
        <label>1</label>
    </ligand>
</feature>
<accession>A0A1Q9JGK3</accession>
<keyword evidence="3" id="KW-0862">Zinc</keyword>
<evidence type="ECO:0000256" key="3">
    <source>
        <dbReference type="PIRSR" id="PIRSR001235-1"/>
    </source>
</evidence>
<reference evidence="5 6" key="1">
    <citation type="journal article" date="2016" name="Appl. Environ. Microbiol.">
        <title>Function and Phylogeny of Bacterial Butyryl Coenzyme A:Acetate Transferases and Their Diversity in the Proximal Colon of Swine.</title>
        <authorList>
            <person name="Trachsel J."/>
            <person name="Bayles D.O."/>
            <person name="Looft T."/>
            <person name="Levine U.Y."/>
            <person name="Allen H.K."/>
        </authorList>
    </citation>
    <scope>NUCLEOTIDE SEQUENCE [LARGE SCALE GENOMIC DNA]</scope>
    <source>
        <strain evidence="5 6">68-3-10</strain>
    </source>
</reference>
<dbReference type="OrthoDB" id="9808195at2"/>